<protein>
    <submittedName>
        <fullName evidence="1">Uncharacterized protein</fullName>
    </submittedName>
</protein>
<gene>
    <name evidence="1" type="ORF">DFR74_10519</name>
</gene>
<evidence type="ECO:0000313" key="1">
    <source>
        <dbReference type="EMBL" id="RBO90617.1"/>
    </source>
</evidence>
<reference evidence="1 2" key="1">
    <citation type="submission" date="2018-06" db="EMBL/GenBank/DDBJ databases">
        <title>Genomic Encyclopedia of Type Strains, Phase IV (KMG-IV): sequencing the most valuable type-strain genomes for metagenomic binning, comparative biology and taxonomic classification.</title>
        <authorList>
            <person name="Goeker M."/>
        </authorList>
    </citation>
    <scope>NUCLEOTIDE SEQUENCE [LARGE SCALE GENOMIC DNA]</scope>
    <source>
        <strain evidence="1 2">DSM 44599</strain>
    </source>
</reference>
<evidence type="ECO:0000313" key="2">
    <source>
        <dbReference type="Proteomes" id="UP000252586"/>
    </source>
</evidence>
<dbReference type="RefSeq" id="WP_228788984.1">
    <property type="nucleotide sequence ID" value="NZ_CP107943.1"/>
</dbReference>
<proteinExistence type="predicted"/>
<name>A0A366DKK9_9NOCA</name>
<dbReference type="Proteomes" id="UP000252586">
    <property type="component" value="Unassembled WGS sequence"/>
</dbReference>
<keyword evidence="2" id="KW-1185">Reference proteome</keyword>
<dbReference type="Gene3D" id="1.10.10.2390">
    <property type="match status" value="1"/>
</dbReference>
<comment type="caution">
    <text evidence="1">The sequence shown here is derived from an EMBL/GenBank/DDBJ whole genome shotgun (WGS) entry which is preliminary data.</text>
</comment>
<dbReference type="AlphaFoldDB" id="A0A366DKK9"/>
<dbReference type="EMBL" id="QNRE01000005">
    <property type="protein sequence ID" value="RBO90617.1"/>
    <property type="molecule type" value="Genomic_DNA"/>
</dbReference>
<sequence length="43" mass="4620">MTVELILAKEEPDPTDVERVAAQLEAAGWTLADELPPGDPDSE</sequence>
<organism evidence="1 2">
    <name type="scientific">Nocardia puris</name>
    <dbReference type="NCBI Taxonomy" id="208602"/>
    <lineage>
        <taxon>Bacteria</taxon>
        <taxon>Bacillati</taxon>
        <taxon>Actinomycetota</taxon>
        <taxon>Actinomycetes</taxon>
        <taxon>Mycobacteriales</taxon>
        <taxon>Nocardiaceae</taxon>
        <taxon>Nocardia</taxon>
    </lineage>
</organism>
<accession>A0A366DKK9</accession>